<evidence type="ECO:0000313" key="2">
    <source>
        <dbReference type="EMBL" id="PWC29859.1"/>
    </source>
</evidence>
<sequence length="211" mass="23194">MEMQAGEQELSDEELRTLESLLARLSGRGASLPKPLFRFITEVSATANVDLLVRDGEGRVLLAWRDDAFGTGWHVPGSIIRHREDMAHRIEACARDEFGCAVEAAERPVALLQIFDDRGHSISLCYPAMLRGSPGKRIVEPGGTPEAGDLCWFTELPAALYPSHFVYREVLEALEHGQLGEGARLFTQRAGRRGTSQAMPEGVIRDDAPLA</sequence>
<name>A0A2U1V7G9_9PROT</name>
<proteinExistence type="predicted"/>
<accession>A0A2U1V7G9</accession>
<organism evidence="2 3">
    <name type="scientific">Teichococcus aestuarii</name>
    <dbReference type="NCBI Taxonomy" id="568898"/>
    <lineage>
        <taxon>Bacteria</taxon>
        <taxon>Pseudomonadati</taxon>
        <taxon>Pseudomonadota</taxon>
        <taxon>Alphaproteobacteria</taxon>
        <taxon>Acetobacterales</taxon>
        <taxon>Roseomonadaceae</taxon>
        <taxon>Roseomonas</taxon>
    </lineage>
</organism>
<gene>
    <name evidence="2" type="ORF">CR165_03000</name>
</gene>
<dbReference type="AlphaFoldDB" id="A0A2U1V7G9"/>
<keyword evidence="3" id="KW-1185">Reference proteome</keyword>
<comment type="caution">
    <text evidence="2">The sequence shown here is derived from an EMBL/GenBank/DDBJ whole genome shotgun (WGS) entry which is preliminary data.</text>
</comment>
<dbReference type="EMBL" id="PDOA01000002">
    <property type="protein sequence ID" value="PWC29859.1"/>
    <property type="molecule type" value="Genomic_DNA"/>
</dbReference>
<evidence type="ECO:0000256" key="1">
    <source>
        <dbReference type="SAM" id="MobiDB-lite"/>
    </source>
</evidence>
<feature type="region of interest" description="Disordered" evidence="1">
    <location>
        <begin position="190"/>
        <end position="211"/>
    </location>
</feature>
<evidence type="ECO:0008006" key="4">
    <source>
        <dbReference type="Google" id="ProtNLM"/>
    </source>
</evidence>
<dbReference type="InterPro" id="IPR015797">
    <property type="entry name" value="NUDIX_hydrolase-like_dom_sf"/>
</dbReference>
<dbReference type="Proteomes" id="UP000245048">
    <property type="component" value="Unassembled WGS sequence"/>
</dbReference>
<evidence type="ECO:0000313" key="3">
    <source>
        <dbReference type="Proteomes" id="UP000245048"/>
    </source>
</evidence>
<dbReference type="Gene3D" id="3.90.79.10">
    <property type="entry name" value="Nucleoside Triphosphate Pyrophosphohydrolase"/>
    <property type="match status" value="1"/>
</dbReference>
<reference evidence="3" key="1">
    <citation type="submission" date="2017-10" db="EMBL/GenBank/DDBJ databases">
        <authorList>
            <person name="Toshchakov S.V."/>
            <person name="Goeva M.A."/>
        </authorList>
    </citation>
    <scope>NUCLEOTIDE SEQUENCE [LARGE SCALE GENOMIC DNA]</scope>
    <source>
        <strain evidence="3">JR1/69-1-13</strain>
    </source>
</reference>
<dbReference type="SUPFAM" id="SSF55811">
    <property type="entry name" value="Nudix"/>
    <property type="match status" value="1"/>
</dbReference>
<protein>
    <recommendedName>
        <fullName evidence="4">Nudix hydrolase domain-containing protein</fullName>
    </recommendedName>
</protein>